<accession>A0ABW4ZB15</accession>
<dbReference type="PROSITE" id="PS00211">
    <property type="entry name" value="ABC_TRANSPORTER_1"/>
    <property type="match status" value="1"/>
</dbReference>
<gene>
    <name evidence="5" type="ORF">ACFSW8_09655</name>
</gene>
<evidence type="ECO:0000256" key="2">
    <source>
        <dbReference type="ARBA" id="ARBA00022741"/>
    </source>
</evidence>
<dbReference type="SMART" id="SM00382">
    <property type="entry name" value="AAA"/>
    <property type="match status" value="1"/>
</dbReference>
<dbReference type="InterPro" id="IPR015854">
    <property type="entry name" value="ABC_transpr_LolD-like"/>
</dbReference>
<comment type="caution">
    <text evidence="5">The sequence shown here is derived from an EMBL/GenBank/DDBJ whole genome shotgun (WGS) entry which is preliminary data.</text>
</comment>
<keyword evidence="2" id="KW-0547">Nucleotide-binding</keyword>
<reference evidence="6" key="1">
    <citation type="journal article" date="2019" name="Int. J. Syst. Evol. Microbiol.">
        <title>The Global Catalogue of Microorganisms (GCM) 10K type strain sequencing project: providing services to taxonomists for standard genome sequencing and annotation.</title>
        <authorList>
            <consortium name="The Broad Institute Genomics Platform"/>
            <consortium name="The Broad Institute Genome Sequencing Center for Infectious Disease"/>
            <person name="Wu L."/>
            <person name="Ma J."/>
        </authorList>
    </citation>
    <scope>NUCLEOTIDE SEQUENCE [LARGE SCALE GENOMIC DNA]</scope>
    <source>
        <strain evidence="6">CCUG 57942</strain>
    </source>
</reference>
<protein>
    <submittedName>
        <fullName evidence="5">ABC transporter ATP-binding protein</fullName>
    </submittedName>
</protein>
<dbReference type="RefSeq" id="WP_377089717.1">
    <property type="nucleotide sequence ID" value="NZ_JBHSJL010000014.1"/>
</dbReference>
<name>A0ABW4ZB15_9BACT</name>
<dbReference type="CDD" id="cd03255">
    <property type="entry name" value="ABC_MJ0796_LolCDE_FtsE"/>
    <property type="match status" value="1"/>
</dbReference>
<evidence type="ECO:0000313" key="6">
    <source>
        <dbReference type="Proteomes" id="UP001597389"/>
    </source>
</evidence>
<proteinExistence type="predicted"/>
<evidence type="ECO:0000259" key="4">
    <source>
        <dbReference type="PROSITE" id="PS50893"/>
    </source>
</evidence>
<keyword evidence="6" id="KW-1185">Reference proteome</keyword>
<sequence length="222" mass="24567">MVEVEKLRFSYPEGGYCLDIPELKLEGGRATAIVGPSGCGKTTLLHLIAGIKRPGHGRILVMNKELCSLSEADVRAFRVQNIGLIFQEFELLDYLNVLDNILLPYRISRALKLDGGVKQRAGALVDEVGLGDKLKRPVRQLSQGERQRVAICRALLAKPSLILADEPTGNLDVENTDKVLEILFKYVEESGATLVSVTHERHLLDRFDRCVDFSTLLEGGKV</sequence>
<keyword evidence="1" id="KW-0813">Transport</keyword>
<dbReference type="PANTHER" id="PTHR24220">
    <property type="entry name" value="IMPORT ATP-BINDING PROTEIN"/>
    <property type="match status" value="1"/>
</dbReference>
<dbReference type="PROSITE" id="PS50893">
    <property type="entry name" value="ABC_TRANSPORTER_2"/>
    <property type="match status" value="1"/>
</dbReference>
<feature type="domain" description="ABC transporter" evidence="4">
    <location>
        <begin position="2"/>
        <end position="222"/>
    </location>
</feature>
<dbReference type="InterPro" id="IPR017911">
    <property type="entry name" value="MacB-like_ATP-bd"/>
</dbReference>
<dbReference type="InterPro" id="IPR027417">
    <property type="entry name" value="P-loop_NTPase"/>
</dbReference>
<dbReference type="PANTHER" id="PTHR24220:SF611">
    <property type="entry name" value="ATP-BINDING COMPONENT OF ABC TRANSPORTER-RELATED"/>
    <property type="match status" value="1"/>
</dbReference>
<dbReference type="InterPro" id="IPR003593">
    <property type="entry name" value="AAA+_ATPase"/>
</dbReference>
<dbReference type="Pfam" id="PF00005">
    <property type="entry name" value="ABC_tran"/>
    <property type="match status" value="1"/>
</dbReference>
<dbReference type="InterPro" id="IPR017871">
    <property type="entry name" value="ABC_transporter-like_CS"/>
</dbReference>
<organism evidence="5 6">
    <name type="scientific">Rubritalea tangerina</name>
    <dbReference type="NCBI Taxonomy" id="430798"/>
    <lineage>
        <taxon>Bacteria</taxon>
        <taxon>Pseudomonadati</taxon>
        <taxon>Verrucomicrobiota</taxon>
        <taxon>Verrucomicrobiia</taxon>
        <taxon>Verrucomicrobiales</taxon>
        <taxon>Rubritaleaceae</taxon>
        <taxon>Rubritalea</taxon>
    </lineage>
</organism>
<dbReference type="InterPro" id="IPR003439">
    <property type="entry name" value="ABC_transporter-like_ATP-bd"/>
</dbReference>
<dbReference type="SUPFAM" id="SSF52540">
    <property type="entry name" value="P-loop containing nucleoside triphosphate hydrolases"/>
    <property type="match status" value="1"/>
</dbReference>
<dbReference type="Gene3D" id="3.40.50.300">
    <property type="entry name" value="P-loop containing nucleotide triphosphate hydrolases"/>
    <property type="match status" value="1"/>
</dbReference>
<dbReference type="Proteomes" id="UP001597389">
    <property type="component" value="Unassembled WGS sequence"/>
</dbReference>
<evidence type="ECO:0000256" key="1">
    <source>
        <dbReference type="ARBA" id="ARBA00022448"/>
    </source>
</evidence>
<evidence type="ECO:0000313" key="5">
    <source>
        <dbReference type="EMBL" id="MFD2159161.1"/>
    </source>
</evidence>
<keyword evidence="3 5" id="KW-0067">ATP-binding</keyword>
<dbReference type="EMBL" id="JBHUJB010000038">
    <property type="protein sequence ID" value="MFD2159161.1"/>
    <property type="molecule type" value="Genomic_DNA"/>
</dbReference>
<evidence type="ECO:0000256" key="3">
    <source>
        <dbReference type="ARBA" id="ARBA00022840"/>
    </source>
</evidence>
<dbReference type="GO" id="GO:0005524">
    <property type="term" value="F:ATP binding"/>
    <property type="evidence" value="ECO:0007669"/>
    <property type="project" value="UniProtKB-KW"/>
</dbReference>